<sequence>MELTAAALCQAAPSRRPIHQPPMRLINPPLMTQYTPPLSLTRSSPSRLHFSPGQRVRLQYPRSVVTAFSDINLTVLRYYAYLIPGQLESELEQCERESAELQEYANSVLQQIADHCPDILEQVVNALEESC</sequence>
<organism evidence="3 4">
    <name type="scientific">Anabarilius grahami</name>
    <name type="common">Kanglang fish</name>
    <name type="synonym">Barilius grahami</name>
    <dbReference type="NCBI Taxonomy" id="495550"/>
    <lineage>
        <taxon>Eukaryota</taxon>
        <taxon>Metazoa</taxon>
        <taxon>Chordata</taxon>
        <taxon>Craniata</taxon>
        <taxon>Vertebrata</taxon>
        <taxon>Euteleostomi</taxon>
        <taxon>Actinopterygii</taxon>
        <taxon>Neopterygii</taxon>
        <taxon>Teleostei</taxon>
        <taxon>Ostariophysi</taxon>
        <taxon>Cypriniformes</taxon>
        <taxon>Xenocyprididae</taxon>
        <taxon>Xenocypridinae</taxon>
        <taxon>Xenocypridinae incertae sedis</taxon>
        <taxon>Anabarilius</taxon>
    </lineage>
</organism>
<dbReference type="SUPFAM" id="SSF144270">
    <property type="entry name" value="Eferin C-derminal domain-like"/>
    <property type="match status" value="1"/>
</dbReference>
<dbReference type="InterPro" id="IPR037245">
    <property type="entry name" value="FIP-RBD_C_sf"/>
</dbReference>
<proteinExistence type="predicted"/>
<reference evidence="3 4" key="1">
    <citation type="submission" date="2018-10" db="EMBL/GenBank/DDBJ databases">
        <title>Genome assembly for a Yunnan-Guizhou Plateau 3E fish, Anabarilius grahami (Regan), and its evolutionary and genetic applications.</title>
        <authorList>
            <person name="Jiang W."/>
        </authorList>
    </citation>
    <scope>NUCLEOTIDE SEQUENCE [LARGE SCALE GENOMIC DNA]</scope>
    <source>
        <strain evidence="3">AG-KIZ</strain>
        <tissue evidence="3">Muscle</tissue>
    </source>
</reference>
<protein>
    <submittedName>
        <fullName evidence="3">ELKS/Rab6-interacting/CAST family member 1</fullName>
    </submittedName>
</protein>
<dbReference type="Proteomes" id="UP000281406">
    <property type="component" value="Unassembled WGS sequence"/>
</dbReference>
<keyword evidence="1" id="KW-0813">Transport</keyword>
<dbReference type="InterPro" id="IPR019018">
    <property type="entry name" value="Rab-bd_FIP-RBD"/>
</dbReference>
<evidence type="ECO:0000313" key="3">
    <source>
        <dbReference type="EMBL" id="ROL52565.1"/>
    </source>
</evidence>
<accession>A0A3N0Z211</accession>
<dbReference type="Pfam" id="PF09457">
    <property type="entry name" value="RBD-FIP"/>
    <property type="match status" value="1"/>
</dbReference>
<dbReference type="AlphaFoldDB" id="A0A3N0Z211"/>
<comment type="caution">
    <text evidence="3">The sequence shown here is derived from an EMBL/GenBank/DDBJ whole genome shotgun (WGS) entry which is preliminary data.</text>
</comment>
<dbReference type="OrthoDB" id="2019763at2759"/>
<evidence type="ECO:0000256" key="1">
    <source>
        <dbReference type="ARBA" id="ARBA00022448"/>
    </source>
</evidence>
<feature type="domain" description="FIP-RBD" evidence="2">
    <location>
        <begin position="86"/>
        <end position="123"/>
    </location>
</feature>
<dbReference type="Gene3D" id="1.20.5.2440">
    <property type="match status" value="1"/>
</dbReference>
<evidence type="ECO:0000259" key="2">
    <source>
        <dbReference type="Pfam" id="PF09457"/>
    </source>
</evidence>
<gene>
    <name evidence="3" type="ORF">DPX16_7301</name>
</gene>
<name>A0A3N0Z211_ANAGA</name>
<evidence type="ECO:0000313" key="4">
    <source>
        <dbReference type="Proteomes" id="UP000281406"/>
    </source>
</evidence>
<keyword evidence="4" id="KW-1185">Reference proteome</keyword>
<dbReference type="EMBL" id="RJVU01015140">
    <property type="protein sequence ID" value="ROL52565.1"/>
    <property type="molecule type" value="Genomic_DNA"/>
</dbReference>